<feature type="domain" description="Glycosyl hydrolase family 32 C-terminal" evidence="11">
    <location>
        <begin position="373"/>
        <end position="476"/>
    </location>
</feature>
<dbReference type="Pfam" id="PF00251">
    <property type="entry name" value="Glyco_hydro_32N"/>
    <property type="match status" value="1"/>
</dbReference>
<dbReference type="Gene3D" id="2.60.120.560">
    <property type="entry name" value="Exo-inulinase, domain 1"/>
    <property type="match status" value="1"/>
</dbReference>
<feature type="domain" description="Glycosyl hydrolase family 32 N-terminal" evidence="10">
    <location>
        <begin position="33"/>
        <end position="338"/>
    </location>
</feature>
<sequence>MTKHDQELRRRAYEEMERKEHIVKMDPYRQHFHLMPPVGLMNDPNGVIHWKGIYHLFFQWQPFHTGHGAKFWGHYSTTDLVNWVWEEIALAPSEWYDKNGCYSGSAVRKDGQLYLFYTGNVRDQDGNRETYQCLAVSDDGRTFEKKGVVARLPEGYTAHFRDPKVWEHDGKWYMVIGAQTENLKGSAVLFISDNLTEWTFLGPITGPGFNGLKDFGYMWECPDLFSLQGHDVLLVSPQGLYAEGIHFQNVNQSGYFVGRLDYDKPEMKHGGFTELDRGFDFYAHQTLEDERGRRIMFAWMGVPGQDETSHPTIENHWIHCMTLPRLLTLSGEKLIQQPLPELKAMRTNEQTIDVKLHQSNEALPVEDVERTEILIENIQTLSGFEFDIRKAARFIFRKDEGLVTLKRVSFDGEKMEERHCHINRLHTLHMFIDASSLEIFINEGEEVFSARYFPSLENHEVTVKSNGDTGMKVSVWALN</sequence>
<dbReference type="SMART" id="SM00640">
    <property type="entry name" value="Glyco_32"/>
    <property type="match status" value="1"/>
</dbReference>
<proteinExistence type="inferred from homology"/>
<dbReference type="InterPro" id="IPR001362">
    <property type="entry name" value="Glyco_hydro_32"/>
</dbReference>
<comment type="pathway">
    <text evidence="1 9">Glycan biosynthesis; sucrose metabolism.</text>
</comment>
<dbReference type="InterPro" id="IPR013148">
    <property type="entry name" value="Glyco_hydro_32_N"/>
</dbReference>
<evidence type="ECO:0000256" key="2">
    <source>
        <dbReference type="ARBA" id="ARBA00009902"/>
    </source>
</evidence>
<evidence type="ECO:0000256" key="9">
    <source>
        <dbReference type="RuleBase" id="RU365015"/>
    </source>
</evidence>
<evidence type="ECO:0000256" key="5">
    <source>
        <dbReference type="ARBA" id="ARBA00022801"/>
    </source>
</evidence>
<evidence type="ECO:0000256" key="4">
    <source>
        <dbReference type="ARBA" id="ARBA00019623"/>
    </source>
</evidence>
<evidence type="ECO:0000259" key="11">
    <source>
        <dbReference type="Pfam" id="PF08244"/>
    </source>
</evidence>
<dbReference type="InterPro" id="IPR018053">
    <property type="entry name" value="Glyco_hydro_32_AS"/>
</dbReference>
<dbReference type="NCBIfam" id="TIGR01322">
    <property type="entry name" value="scrB_fam"/>
    <property type="match status" value="1"/>
</dbReference>
<dbReference type="GO" id="GO:0016787">
    <property type="term" value="F:hydrolase activity"/>
    <property type="evidence" value="ECO:0007669"/>
    <property type="project" value="UniProtKB-KW"/>
</dbReference>
<comment type="function">
    <text evidence="9">Enables the bacterium to metabolize sucrose as a sole carbon source.</text>
</comment>
<evidence type="ECO:0000313" key="12">
    <source>
        <dbReference type="EMBL" id="ADP34302.1"/>
    </source>
</evidence>
<evidence type="ECO:0000256" key="8">
    <source>
        <dbReference type="RuleBase" id="RU362110"/>
    </source>
</evidence>
<dbReference type="EMBL" id="CP002207">
    <property type="protein sequence ID" value="ADP34302.1"/>
    <property type="molecule type" value="Genomic_DNA"/>
</dbReference>
<dbReference type="Gene3D" id="2.115.10.20">
    <property type="entry name" value="Glycosyl hydrolase domain, family 43"/>
    <property type="match status" value="1"/>
</dbReference>
<dbReference type="CDD" id="cd18623">
    <property type="entry name" value="GH32_ScrB-like"/>
    <property type="match status" value="1"/>
</dbReference>
<dbReference type="RefSeq" id="WP_003326429.1">
    <property type="nucleotide sequence ID" value="NC_014639.1"/>
</dbReference>
<comment type="catalytic activity">
    <reaction evidence="8">
        <text>Hydrolysis of terminal non-reducing beta-D-fructofuranoside residues in beta-D-fructofuranosides.</text>
        <dbReference type="EC" id="3.2.1.26"/>
    </reaction>
</comment>
<organism evidence="12 13">
    <name type="scientific">Bacillus atrophaeus (strain 1942)</name>
    <dbReference type="NCBI Taxonomy" id="720555"/>
    <lineage>
        <taxon>Bacteria</taxon>
        <taxon>Bacillati</taxon>
        <taxon>Bacillota</taxon>
        <taxon>Bacilli</taxon>
        <taxon>Bacillales</taxon>
        <taxon>Bacillaceae</taxon>
        <taxon>Bacillus</taxon>
    </lineage>
</organism>
<keyword evidence="9" id="KW-0963">Cytoplasm</keyword>
<keyword evidence="6 8" id="KW-0326">Glycosidase</keyword>
<keyword evidence="13" id="KW-1185">Reference proteome</keyword>
<dbReference type="SUPFAM" id="SSF49899">
    <property type="entry name" value="Concanavalin A-like lectins/glucanases"/>
    <property type="match status" value="1"/>
</dbReference>
<accession>A0ABN3ZJ62</accession>
<keyword evidence="5 8" id="KW-0378">Hydrolase</keyword>
<dbReference type="PROSITE" id="PS00609">
    <property type="entry name" value="GLYCOSYL_HYDROL_F32"/>
    <property type="match status" value="1"/>
</dbReference>
<dbReference type="Pfam" id="PF08244">
    <property type="entry name" value="Glyco_hydro_32C"/>
    <property type="match status" value="1"/>
</dbReference>
<dbReference type="EC" id="3.2.1.26" evidence="3 8"/>
<dbReference type="Proteomes" id="UP000006867">
    <property type="component" value="Chromosome"/>
</dbReference>
<dbReference type="InterPro" id="IPR013189">
    <property type="entry name" value="Glyco_hydro_32_C"/>
</dbReference>
<dbReference type="PANTHER" id="PTHR43101">
    <property type="entry name" value="BETA-FRUCTOSIDASE"/>
    <property type="match status" value="1"/>
</dbReference>
<dbReference type="InterPro" id="IPR051214">
    <property type="entry name" value="GH32_Enzymes"/>
</dbReference>
<dbReference type="InterPro" id="IPR006232">
    <property type="entry name" value="Suc6P_hydrolase"/>
</dbReference>
<reference evidence="12 13" key="1">
    <citation type="journal article" date="2011" name="Front. Microbiol.">
        <title>Genomic signatures of strain selection and enhancement in Bacillus atrophaeus var. globigii, a historical biowarfare simulant.</title>
        <authorList>
            <person name="Gibbons H.S."/>
            <person name="Broomall S.M."/>
            <person name="McNew L.A."/>
            <person name="Daligault H."/>
            <person name="Chapman C."/>
            <person name="Bruce D."/>
            <person name="Karavis M."/>
            <person name="Krepps M."/>
            <person name="McGregor P.A."/>
            <person name="Hong C."/>
            <person name="Park K.H."/>
            <person name="Akmal A."/>
            <person name="Feldman A."/>
            <person name="Lin J.S."/>
            <person name="Chang W.E."/>
            <person name="Higgs B.W."/>
            <person name="Demirev P."/>
            <person name="Lindquist J."/>
            <person name="Liem A."/>
            <person name="Fochler E."/>
            <person name="Read T.D."/>
            <person name="Tapia R."/>
            <person name="Johnson S."/>
            <person name="Bishop-Lilly K.A."/>
            <person name="Detter C."/>
            <person name="Han C."/>
            <person name="Sozhamannan S."/>
            <person name="Rosenzweig C.N."/>
            <person name="Skowronski E.W."/>
        </authorList>
    </citation>
    <scope>NUCLEOTIDE SEQUENCE [LARGE SCALE GENOMIC DNA]</scope>
    <source>
        <strain evidence="12 13">1942</strain>
    </source>
</reference>
<keyword evidence="9" id="KW-0119">Carbohydrate metabolism</keyword>
<dbReference type="SUPFAM" id="SSF75005">
    <property type="entry name" value="Arabinanase/levansucrase/invertase"/>
    <property type="match status" value="1"/>
</dbReference>
<dbReference type="InterPro" id="IPR013320">
    <property type="entry name" value="ConA-like_dom_sf"/>
</dbReference>
<comment type="similarity">
    <text evidence="2 8">Belongs to the glycosyl hydrolase 32 family.</text>
</comment>
<evidence type="ECO:0000256" key="7">
    <source>
        <dbReference type="ARBA" id="ARBA00033367"/>
    </source>
</evidence>
<evidence type="ECO:0000256" key="6">
    <source>
        <dbReference type="ARBA" id="ARBA00023295"/>
    </source>
</evidence>
<dbReference type="InterPro" id="IPR023296">
    <property type="entry name" value="Glyco_hydro_beta-prop_sf"/>
</dbReference>
<name>A0ABN3ZJ62_BACA1</name>
<evidence type="ECO:0000259" key="10">
    <source>
        <dbReference type="Pfam" id="PF00251"/>
    </source>
</evidence>
<dbReference type="PANTHER" id="PTHR43101:SF1">
    <property type="entry name" value="BETA-FRUCTOSIDASE"/>
    <property type="match status" value="1"/>
</dbReference>
<evidence type="ECO:0000256" key="3">
    <source>
        <dbReference type="ARBA" id="ARBA00012758"/>
    </source>
</evidence>
<comment type="subcellular location">
    <subcellularLocation>
        <location evidence="9">Cytoplasm</location>
    </subcellularLocation>
</comment>
<evidence type="ECO:0000313" key="13">
    <source>
        <dbReference type="Proteomes" id="UP000006867"/>
    </source>
</evidence>
<protein>
    <recommendedName>
        <fullName evidence="4 8">Sucrose-6-phosphate hydrolase</fullName>
        <ecNumber evidence="3 8">3.2.1.26</ecNumber>
    </recommendedName>
    <alternativeName>
        <fullName evidence="7 9">Invertase</fullName>
    </alternativeName>
</protein>
<evidence type="ECO:0000256" key="1">
    <source>
        <dbReference type="ARBA" id="ARBA00004914"/>
    </source>
</evidence>
<gene>
    <name evidence="12" type="ordered locus">BATR1942_16915</name>
</gene>